<reference evidence="5 6" key="1">
    <citation type="submission" date="2016-09" db="EMBL/GenBank/DDBJ databases">
        <title>The draft genome of Dichanthelium oligosanthes: A C3 panicoid grass species.</title>
        <authorList>
            <person name="Studer A.J."/>
            <person name="Schnable J.C."/>
            <person name="Brutnell T.P."/>
        </authorList>
    </citation>
    <scope>NUCLEOTIDE SEQUENCE [LARGE SCALE GENOMIC DNA]</scope>
    <source>
        <strain evidence="6">cv. Kellogg 1175</strain>
        <tissue evidence="5">Leaf</tissue>
    </source>
</reference>
<dbReference type="GO" id="GO:0010468">
    <property type="term" value="P:regulation of gene expression"/>
    <property type="evidence" value="ECO:0007669"/>
    <property type="project" value="TreeGrafter"/>
</dbReference>
<dbReference type="EMBL" id="LWDX02034557">
    <property type="protein sequence ID" value="OEL26476.1"/>
    <property type="molecule type" value="Genomic_DNA"/>
</dbReference>
<evidence type="ECO:0000256" key="2">
    <source>
        <dbReference type="ARBA" id="ARBA00023004"/>
    </source>
</evidence>
<evidence type="ECO:0000313" key="5">
    <source>
        <dbReference type="EMBL" id="OEL26476.1"/>
    </source>
</evidence>
<dbReference type="InterPro" id="IPR003349">
    <property type="entry name" value="JmjN"/>
</dbReference>
<dbReference type="GO" id="GO:0141052">
    <property type="term" value="F:histone H3 demethylase activity"/>
    <property type="evidence" value="ECO:0007669"/>
    <property type="project" value="UniProtKB-ARBA"/>
</dbReference>
<dbReference type="Pfam" id="PF02373">
    <property type="entry name" value="JmjC"/>
    <property type="match status" value="1"/>
</dbReference>
<feature type="domain" description="JmjC" evidence="4">
    <location>
        <begin position="178"/>
        <end position="347"/>
    </location>
</feature>
<keyword evidence="6" id="KW-1185">Reference proteome</keyword>
<dbReference type="OrthoDB" id="1678912at2759"/>
<dbReference type="PANTHER" id="PTHR10694">
    <property type="entry name" value="LYSINE-SPECIFIC DEMETHYLASE"/>
    <property type="match status" value="1"/>
</dbReference>
<proteinExistence type="predicted"/>
<dbReference type="GO" id="GO:0000785">
    <property type="term" value="C:chromatin"/>
    <property type="evidence" value="ECO:0007669"/>
    <property type="project" value="TreeGrafter"/>
</dbReference>
<dbReference type="Gene3D" id="2.60.120.650">
    <property type="entry name" value="Cupin"/>
    <property type="match status" value="2"/>
</dbReference>
<gene>
    <name evidence="5" type="ORF">BAE44_0012505</name>
</gene>
<dbReference type="Pfam" id="PF02375">
    <property type="entry name" value="JmjN"/>
    <property type="match status" value="1"/>
</dbReference>
<evidence type="ECO:0000313" key="6">
    <source>
        <dbReference type="Proteomes" id="UP000095767"/>
    </source>
</evidence>
<organism evidence="5 6">
    <name type="scientific">Dichanthelium oligosanthes</name>
    <dbReference type="NCBI Taxonomy" id="888268"/>
    <lineage>
        <taxon>Eukaryota</taxon>
        <taxon>Viridiplantae</taxon>
        <taxon>Streptophyta</taxon>
        <taxon>Embryophyta</taxon>
        <taxon>Tracheophyta</taxon>
        <taxon>Spermatophyta</taxon>
        <taxon>Magnoliopsida</taxon>
        <taxon>Liliopsida</taxon>
        <taxon>Poales</taxon>
        <taxon>Poaceae</taxon>
        <taxon>PACMAD clade</taxon>
        <taxon>Panicoideae</taxon>
        <taxon>Panicodae</taxon>
        <taxon>Paniceae</taxon>
        <taxon>Dichantheliinae</taxon>
        <taxon>Dichanthelium</taxon>
    </lineage>
</organism>
<comment type="caution">
    <text evidence="5">The sequence shown here is derived from an EMBL/GenBank/DDBJ whole genome shotgun (WGS) entry which is preliminary data.</text>
</comment>
<accession>A0A1E5VMX4</accession>
<dbReference type="InterPro" id="IPR003347">
    <property type="entry name" value="JmjC_dom"/>
</dbReference>
<keyword evidence="1" id="KW-0479">Metal-binding</keyword>
<dbReference type="GO" id="GO:0005634">
    <property type="term" value="C:nucleus"/>
    <property type="evidence" value="ECO:0007669"/>
    <property type="project" value="TreeGrafter"/>
</dbReference>
<dbReference type="PROSITE" id="PS51183">
    <property type="entry name" value="JMJN"/>
    <property type="match status" value="1"/>
</dbReference>
<evidence type="ECO:0000256" key="1">
    <source>
        <dbReference type="ARBA" id="ARBA00022723"/>
    </source>
</evidence>
<dbReference type="Proteomes" id="UP000095767">
    <property type="component" value="Unassembled WGS sequence"/>
</dbReference>
<dbReference type="GO" id="GO:0032259">
    <property type="term" value="P:methylation"/>
    <property type="evidence" value="ECO:0007669"/>
    <property type="project" value="UniProtKB-KW"/>
</dbReference>
<dbReference type="SUPFAM" id="SSF51197">
    <property type="entry name" value="Clavaminate synthase-like"/>
    <property type="match status" value="1"/>
</dbReference>
<dbReference type="GO" id="GO:0046872">
    <property type="term" value="F:metal ion binding"/>
    <property type="evidence" value="ECO:0007669"/>
    <property type="project" value="UniProtKB-KW"/>
</dbReference>
<evidence type="ECO:0000259" key="4">
    <source>
        <dbReference type="PROSITE" id="PS51184"/>
    </source>
</evidence>
<name>A0A1E5VMX4_9POAL</name>
<dbReference type="SMART" id="SM00545">
    <property type="entry name" value="JmjN"/>
    <property type="match status" value="1"/>
</dbReference>
<dbReference type="GO" id="GO:0008168">
    <property type="term" value="F:methyltransferase activity"/>
    <property type="evidence" value="ECO:0007669"/>
    <property type="project" value="UniProtKB-KW"/>
</dbReference>
<keyword evidence="5" id="KW-0808">Transferase</keyword>
<dbReference type="STRING" id="888268.A0A1E5VMX4"/>
<feature type="domain" description="JmjN" evidence="3">
    <location>
        <begin position="58"/>
        <end position="114"/>
    </location>
</feature>
<evidence type="ECO:0000259" key="3">
    <source>
        <dbReference type="PROSITE" id="PS51183"/>
    </source>
</evidence>
<keyword evidence="2" id="KW-0408">Iron</keyword>
<dbReference type="PROSITE" id="PS51184">
    <property type="entry name" value="JMJC"/>
    <property type="match status" value="1"/>
</dbReference>
<dbReference type="AlphaFoldDB" id="A0A1E5VMX4"/>
<sequence length="738" mass="82983">MAGKDGVTLKSVSCGARLRGSCDASLREGGSMRDPFLKHRVKKFDLCSLDWIDEIPDCPVFSPSTQEFEDPMVYLSKIAPVAAKYGNSFFSVSFVDYILLGICKIISPVSASVPAGSVLMKELNGIKFTTRVQPLRLAEWSKDDKFAFFMSGRKYTFREFEKMANKEFVRRYSSAACLPSRYMEEEFWHEIAFGKMESVEYACDIDGSAFSSSPNDQLGRSKWNLKVLLLCPSFYALCCLFCCIGSAASDFEKVVREHVYDHEILSGEGENAAFDVLLGKTTIFPPNILLRHHVPVYRAVQKPGEFVVTFPRAYHSGFSHGFNCGEAVNFAMGEWFPLGAVASQRYALLKRLPVLPYEELLCKETTNVANESFMSDLEDITLTGDTHIQSCMKAPFVQLMRFQHHVSASFKIILFTCLPCFEEEEIRECPCSCDRVVFVRKDIFELEALSKKFEDEIGILGEVGNRMSQSDGSSTHPYMFDGIDHNAEYSPYCKIQIDASPELHTFPEIDILGYDLNKPYPTASTITFAHGPHDYSTQSDECTSSNRRTFSSLCTENGTINAYPLSTPDQAFSSDKLAAQDSDDSDYEVFRVKRRSGIVLEKRCSEDATTNLTLNKVLRRLKKARSDDRQENRATEVSCGTSDSLRIESHCVDSVSGNRDNFINRTKLKTIHQLDVNIMEDEVGFSQKSNCCSYLSPSVDLGPKRLKIRGPSFPSTISEVEISYRFQEDGDLASQHTQ</sequence>
<keyword evidence="5" id="KW-0489">Methyltransferase</keyword>
<dbReference type="PANTHER" id="PTHR10694:SF33">
    <property type="entry name" value="LYSINE-SPECIFIC DEMETHYLASE 5"/>
    <property type="match status" value="1"/>
</dbReference>
<dbReference type="SMART" id="SM00558">
    <property type="entry name" value="JmjC"/>
    <property type="match status" value="1"/>
</dbReference>
<protein>
    <submittedName>
        <fullName evidence="5">Lysine-specific demethylase JMJ706</fullName>
    </submittedName>
</protein>